<dbReference type="PANTHER" id="PTHR43080:SF2">
    <property type="entry name" value="CBS DOMAIN-CONTAINING PROTEIN"/>
    <property type="match status" value="1"/>
</dbReference>
<accession>A0ABW5H2Y5</accession>
<protein>
    <submittedName>
        <fullName evidence="4">CBS domain-containing protein</fullName>
    </submittedName>
</protein>
<feature type="domain" description="CBS" evidence="3">
    <location>
        <begin position="77"/>
        <end position="133"/>
    </location>
</feature>
<evidence type="ECO:0000256" key="1">
    <source>
        <dbReference type="ARBA" id="ARBA00023122"/>
    </source>
</evidence>
<dbReference type="Proteomes" id="UP001597483">
    <property type="component" value="Unassembled WGS sequence"/>
</dbReference>
<dbReference type="PROSITE" id="PS51371">
    <property type="entry name" value="CBS"/>
    <property type="match status" value="2"/>
</dbReference>
<comment type="caution">
    <text evidence="4">The sequence shown here is derived from an EMBL/GenBank/DDBJ whole genome shotgun (WGS) entry which is preliminary data.</text>
</comment>
<evidence type="ECO:0000259" key="3">
    <source>
        <dbReference type="PROSITE" id="PS51371"/>
    </source>
</evidence>
<dbReference type="InterPro" id="IPR000644">
    <property type="entry name" value="CBS_dom"/>
</dbReference>
<proteinExistence type="predicted"/>
<keyword evidence="1 2" id="KW-0129">CBS domain</keyword>
<gene>
    <name evidence="4" type="ORF">ACFSVL_09170</name>
</gene>
<dbReference type="InterPro" id="IPR051257">
    <property type="entry name" value="Diverse_CBS-Domain"/>
</dbReference>
<dbReference type="InterPro" id="IPR046342">
    <property type="entry name" value="CBS_dom_sf"/>
</dbReference>
<dbReference type="RefSeq" id="WP_378302386.1">
    <property type="nucleotide sequence ID" value="NZ_JBHUKS010000005.1"/>
</dbReference>
<organism evidence="4 5">
    <name type="scientific">Amycolatopsis silviterrae</name>
    <dbReference type="NCBI Taxonomy" id="1656914"/>
    <lineage>
        <taxon>Bacteria</taxon>
        <taxon>Bacillati</taxon>
        <taxon>Actinomycetota</taxon>
        <taxon>Actinomycetes</taxon>
        <taxon>Pseudonocardiales</taxon>
        <taxon>Pseudonocardiaceae</taxon>
        <taxon>Amycolatopsis</taxon>
    </lineage>
</organism>
<dbReference type="Gene3D" id="3.10.580.10">
    <property type="entry name" value="CBS-domain"/>
    <property type="match status" value="1"/>
</dbReference>
<name>A0ABW5H2Y5_9PSEU</name>
<dbReference type="Pfam" id="PF00571">
    <property type="entry name" value="CBS"/>
    <property type="match status" value="2"/>
</dbReference>
<feature type="domain" description="CBS" evidence="3">
    <location>
        <begin position="14"/>
        <end position="70"/>
    </location>
</feature>
<evidence type="ECO:0000256" key="2">
    <source>
        <dbReference type="PROSITE-ProRule" id="PRU00703"/>
    </source>
</evidence>
<dbReference type="SMART" id="SM00116">
    <property type="entry name" value="CBS"/>
    <property type="match status" value="2"/>
</dbReference>
<sequence>MKRREKALRARDIMTWPVVSVGPGVLVVDAVATLAARAVAALPVVDEANRVVGMFTEADALAGLRTGEPGLRVHAVMTKPVDPVDVEAGLGAVAVRMLADRLRSVPVTDRGELAGIVSRRDLLSRLVCRDDAIASRLRALLNDYAGHRNDWEVSVAGGVVTIRGGFADEAEHRLVKALALTAEGVVAVRLSPRR</sequence>
<dbReference type="SUPFAM" id="SSF54631">
    <property type="entry name" value="CBS-domain pair"/>
    <property type="match status" value="1"/>
</dbReference>
<keyword evidence="5" id="KW-1185">Reference proteome</keyword>
<evidence type="ECO:0000313" key="4">
    <source>
        <dbReference type="EMBL" id="MFD2467561.1"/>
    </source>
</evidence>
<evidence type="ECO:0000313" key="5">
    <source>
        <dbReference type="Proteomes" id="UP001597483"/>
    </source>
</evidence>
<dbReference type="PANTHER" id="PTHR43080">
    <property type="entry name" value="CBS DOMAIN-CONTAINING PROTEIN CBSX3, MITOCHONDRIAL"/>
    <property type="match status" value="1"/>
</dbReference>
<dbReference type="EMBL" id="JBHUKS010000005">
    <property type="protein sequence ID" value="MFD2467561.1"/>
    <property type="molecule type" value="Genomic_DNA"/>
</dbReference>
<reference evidence="5" key="1">
    <citation type="journal article" date="2019" name="Int. J. Syst. Evol. Microbiol.">
        <title>The Global Catalogue of Microorganisms (GCM) 10K type strain sequencing project: providing services to taxonomists for standard genome sequencing and annotation.</title>
        <authorList>
            <consortium name="The Broad Institute Genomics Platform"/>
            <consortium name="The Broad Institute Genome Sequencing Center for Infectious Disease"/>
            <person name="Wu L."/>
            <person name="Ma J."/>
        </authorList>
    </citation>
    <scope>NUCLEOTIDE SEQUENCE [LARGE SCALE GENOMIC DNA]</scope>
    <source>
        <strain evidence="5">CGMCC 4.7641</strain>
    </source>
</reference>